<dbReference type="RefSeq" id="WP_245460153.1">
    <property type="nucleotide sequence ID" value="NZ_JBEPLM010000006.1"/>
</dbReference>
<evidence type="ECO:0000256" key="1">
    <source>
        <dbReference type="ARBA" id="ARBA00022676"/>
    </source>
</evidence>
<dbReference type="SUPFAM" id="SSF53756">
    <property type="entry name" value="UDP-Glycosyltransferase/glycogen phosphorylase"/>
    <property type="match status" value="1"/>
</dbReference>
<comment type="caution">
    <text evidence="4">The sequence shown here is derived from an EMBL/GenBank/DDBJ whole genome shotgun (WGS) entry which is preliminary data.</text>
</comment>
<dbReference type="PANTHER" id="PTHR12526:SF510">
    <property type="entry name" value="D-INOSITOL 3-PHOSPHATE GLYCOSYLTRANSFERASE"/>
    <property type="match status" value="1"/>
</dbReference>
<dbReference type="Proteomes" id="UP001549036">
    <property type="component" value="Unassembled WGS sequence"/>
</dbReference>
<keyword evidence="5" id="KW-1185">Reference proteome</keyword>
<dbReference type="Pfam" id="PF13692">
    <property type="entry name" value="Glyco_trans_1_4"/>
    <property type="match status" value="1"/>
</dbReference>
<evidence type="ECO:0000256" key="2">
    <source>
        <dbReference type="ARBA" id="ARBA00022679"/>
    </source>
</evidence>
<proteinExistence type="predicted"/>
<keyword evidence="2" id="KW-0808">Transferase</keyword>
<evidence type="ECO:0000259" key="3">
    <source>
        <dbReference type="Pfam" id="PF13579"/>
    </source>
</evidence>
<dbReference type="Pfam" id="PF13579">
    <property type="entry name" value="Glyco_trans_4_4"/>
    <property type="match status" value="1"/>
</dbReference>
<sequence>MRRTLIVCHDPPFPPTSGGDLRNFGNAMAAAAFGPVCLASLAPRIGEAHPAGVDIRVAQLTNLSERRAPSLGWRRMKGESRIALPALARLKALVQDFQPDTIIVEGIALFKLLAPLRPMARQLILDMHNVESDLADQLPRKKKWRPFSSGVRPLERRAAAIVDRIWICSQLDRERLEAFVRPAIPVDLVPNGIPRADLMPRTLPPQPAISDSFPVILYVGHLGYAPNIDAAERLALAVLPRVRQALPTAKLVLAGRSPRAPVRALARLDGVSLVEDPDDTRPLLSAAHLTIVPLAMGGGTRIKILEAMAWGVPVIATPLAVEGLGLIDSEEVLLSESNDDLARLAVELCLDRARMASLRARAYDGAWSRFGPEAIRDAVRHGLGLDGTGR</sequence>
<dbReference type="Gene3D" id="3.40.50.2000">
    <property type="entry name" value="Glycogen Phosphorylase B"/>
    <property type="match status" value="2"/>
</dbReference>
<evidence type="ECO:0000313" key="5">
    <source>
        <dbReference type="Proteomes" id="UP001549036"/>
    </source>
</evidence>
<reference evidence="4 5" key="1">
    <citation type="submission" date="2024-06" db="EMBL/GenBank/DDBJ databases">
        <title>Genomic Encyclopedia of Type Strains, Phase IV (KMG-IV): sequencing the most valuable type-strain genomes for metagenomic binning, comparative biology and taxonomic classification.</title>
        <authorList>
            <person name="Goeker M."/>
        </authorList>
    </citation>
    <scope>NUCLEOTIDE SEQUENCE [LARGE SCALE GENOMIC DNA]</scope>
    <source>
        <strain evidence="4 5">DSM 29846</strain>
    </source>
</reference>
<evidence type="ECO:0000313" key="4">
    <source>
        <dbReference type="EMBL" id="MET3594332.1"/>
    </source>
</evidence>
<feature type="domain" description="Glycosyltransferase subfamily 4-like N-terminal" evidence="3">
    <location>
        <begin position="35"/>
        <end position="192"/>
    </location>
</feature>
<dbReference type="PANTHER" id="PTHR12526">
    <property type="entry name" value="GLYCOSYLTRANSFERASE"/>
    <property type="match status" value="1"/>
</dbReference>
<protein>
    <submittedName>
        <fullName evidence="4">Glycosyltransferase involved in cell wall biosynthesis</fullName>
    </submittedName>
</protein>
<dbReference type="InterPro" id="IPR028098">
    <property type="entry name" value="Glyco_trans_4-like_N"/>
</dbReference>
<dbReference type="EMBL" id="JBEPLM010000006">
    <property type="protein sequence ID" value="MET3594332.1"/>
    <property type="molecule type" value="Genomic_DNA"/>
</dbReference>
<name>A0ABV2HW36_9HYPH</name>
<dbReference type="CDD" id="cd03801">
    <property type="entry name" value="GT4_PimA-like"/>
    <property type="match status" value="1"/>
</dbReference>
<accession>A0ABV2HW36</accession>
<keyword evidence="1" id="KW-0328">Glycosyltransferase</keyword>
<gene>
    <name evidence="4" type="ORF">ABID26_003738</name>
</gene>
<organism evidence="4 5">
    <name type="scientific">Mesorhizobium shonense</name>
    <dbReference type="NCBI Taxonomy" id="1209948"/>
    <lineage>
        <taxon>Bacteria</taxon>
        <taxon>Pseudomonadati</taxon>
        <taxon>Pseudomonadota</taxon>
        <taxon>Alphaproteobacteria</taxon>
        <taxon>Hyphomicrobiales</taxon>
        <taxon>Phyllobacteriaceae</taxon>
        <taxon>Mesorhizobium</taxon>
    </lineage>
</organism>